<accession>A0ABP2PPW1</accession>
<reference evidence="1 2" key="1">
    <citation type="journal article" date="2012" name="J. Bacteriol.">
        <title>Draft Genome Sequence of the Soil Bacterium Burkholderia terrae Strain BS001, Which Interacts with Fungal Surface Structures.</title>
        <authorList>
            <person name="Nazir R."/>
            <person name="Hansen M.A."/>
            <person name="Sorensen S."/>
            <person name="van Elsas J.D."/>
        </authorList>
    </citation>
    <scope>NUCLEOTIDE SEQUENCE [LARGE SCALE GENOMIC DNA]</scope>
    <source>
        <strain evidence="1 2">BS001</strain>
    </source>
</reference>
<protein>
    <submittedName>
        <fullName evidence="1">Uncharacterized protein</fullName>
    </submittedName>
</protein>
<organism evidence="1 2">
    <name type="scientific">Paraburkholderia hospita</name>
    <dbReference type="NCBI Taxonomy" id="169430"/>
    <lineage>
        <taxon>Bacteria</taxon>
        <taxon>Pseudomonadati</taxon>
        <taxon>Pseudomonadota</taxon>
        <taxon>Betaproteobacteria</taxon>
        <taxon>Burkholderiales</taxon>
        <taxon>Burkholderiaceae</taxon>
        <taxon>Paraburkholderia</taxon>
    </lineage>
</organism>
<evidence type="ECO:0000313" key="2">
    <source>
        <dbReference type="Proteomes" id="UP000004980"/>
    </source>
</evidence>
<dbReference type="Proteomes" id="UP000004980">
    <property type="component" value="Unassembled WGS sequence"/>
</dbReference>
<comment type="caution">
    <text evidence="1">The sequence shown here is derived from an EMBL/GenBank/DDBJ whole genome shotgun (WGS) entry which is preliminary data.</text>
</comment>
<proteinExistence type="predicted"/>
<dbReference type="EMBL" id="AKAU01000095">
    <property type="protein sequence ID" value="EIM99589.1"/>
    <property type="molecule type" value="Genomic_DNA"/>
</dbReference>
<name>A0ABP2PPW1_9BURK</name>
<keyword evidence="2" id="KW-1185">Reference proteome</keyword>
<sequence length="200" mass="22745">MGKKLEAARKEMAFARKSLEQMRSADDLGAFDNHWKDLLGRLTRLWFKTQASLKGDPRFTNSPHVKRVNVDLKKDPLIQYLARARDADEHTTAEITGQIEAGMQYEFELPDGNRIMMRNPQITIGDGPAMPMKTVGAAREYFAPAEVFANEVTTRDVKYSVPTMHDGKALPDTKLVTFAQLGLEYYERFLDAMEADGWDR</sequence>
<evidence type="ECO:0000313" key="1">
    <source>
        <dbReference type="EMBL" id="EIM99589.1"/>
    </source>
</evidence>
<gene>
    <name evidence="1" type="ORF">WQE_18174</name>
</gene>
<dbReference type="RefSeq" id="WP_007583311.1">
    <property type="nucleotide sequence ID" value="NZ_AKAU01000095.1"/>
</dbReference>